<dbReference type="Gene3D" id="3.10.20.90">
    <property type="entry name" value="Phosphatidylinositol 3-kinase Catalytic Subunit, Chain A, domain 1"/>
    <property type="match status" value="1"/>
</dbReference>
<dbReference type="InterPro" id="IPR011259">
    <property type="entry name" value="ERM_C_dom"/>
</dbReference>
<evidence type="ECO:0000256" key="3">
    <source>
        <dbReference type="ARBA" id="ARBA00023136"/>
    </source>
</evidence>
<dbReference type="Gene3D" id="1.20.80.10">
    <property type="match status" value="1"/>
</dbReference>
<dbReference type="PRINTS" id="PR00661">
    <property type="entry name" value="ERMFAMILY"/>
</dbReference>
<keyword evidence="7" id="KW-1185">Reference proteome</keyword>
<dbReference type="SUPFAM" id="SSF54236">
    <property type="entry name" value="Ubiquitin-like"/>
    <property type="match status" value="1"/>
</dbReference>
<feature type="compositionally biased region" description="Polar residues" evidence="4">
    <location>
        <begin position="432"/>
        <end position="443"/>
    </location>
</feature>
<dbReference type="PRINTS" id="PR00935">
    <property type="entry name" value="BAND41"/>
</dbReference>
<evidence type="ECO:0000256" key="1">
    <source>
        <dbReference type="ARBA" id="ARBA00004202"/>
    </source>
</evidence>
<evidence type="ECO:0000313" key="7">
    <source>
        <dbReference type="Proteomes" id="UP000694568"/>
    </source>
</evidence>
<dbReference type="CDD" id="cd14473">
    <property type="entry name" value="FERM_B-lobe"/>
    <property type="match status" value="1"/>
</dbReference>
<protein>
    <submittedName>
        <fullName evidence="6">Ezrin a</fullName>
    </submittedName>
</protein>
<name>A0A8C9ZUT7_SANLU</name>
<feature type="compositionally biased region" description="Basic and acidic residues" evidence="4">
    <location>
        <begin position="481"/>
        <end position="533"/>
    </location>
</feature>
<dbReference type="InterPro" id="IPR018979">
    <property type="entry name" value="FERM_N"/>
</dbReference>
<dbReference type="InterPro" id="IPR046810">
    <property type="entry name" value="ERM_helical"/>
</dbReference>
<dbReference type="InterPro" id="IPR019749">
    <property type="entry name" value="Band_41_domain"/>
</dbReference>
<dbReference type="SMART" id="SM01196">
    <property type="entry name" value="FERM_C"/>
    <property type="match status" value="1"/>
</dbReference>
<comment type="subcellular location">
    <subcellularLocation>
        <location evidence="1">Cell membrane</location>
        <topology evidence="1">Peripheral membrane protein</topology>
    </subcellularLocation>
</comment>
<dbReference type="Ensembl" id="ENSSLUT00000045102.1">
    <property type="protein sequence ID" value="ENSSLUP00000043717.1"/>
    <property type="gene ID" value="ENSSLUG00000018606.1"/>
</dbReference>
<dbReference type="InterPro" id="IPR000798">
    <property type="entry name" value="Ez/rad/moesin-like"/>
</dbReference>
<evidence type="ECO:0000259" key="5">
    <source>
        <dbReference type="PROSITE" id="PS50057"/>
    </source>
</evidence>
<dbReference type="Gene3D" id="6.10.360.10">
    <property type="match status" value="1"/>
</dbReference>
<feature type="region of interest" description="Disordered" evidence="4">
    <location>
        <begin position="318"/>
        <end position="352"/>
    </location>
</feature>
<dbReference type="FunFam" id="1.20.80.10:FF:000002">
    <property type="entry name" value="radixin isoform X1"/>
    <property type="match status" value="1"/>
</dbReference>
<dbReference type="Pfam" id="PF00769">
    <property type="entry name" value="ERM_C"/>
    <property type="match status" value="1"/>
</dbReference>
<dbReference type="AlphaFoldDB" id="A0A8C9ZUT7"/>
<evidence type="ECO:0000256" key="2">
    <source>
        <dbReference type="ARBA" id="ARBA00022475"/>
    </source>
</evidence>
<dbReference type="InterPro" id="IPR018980">
    <property type="entry name" value="FERM_PH-like_C"/>
</dbReference>
<dbReference type="Pfam" id="PF20492">
    <property type="entry name" value="ERM_helical"/>
    <property type="match status" value="1"/>
</dbReference>
<dbReference type="CDD" id="cd13194">
    <property type="entry name" value="FERM_C_ERM"/>
    <property type="match status" value="1"/>
</dbReference>
<reference evidence="6" key="1">
    <citation type="submission" date="2025-08" db="UniProtKB">
        <authorList>
            <consortium name="Ensembl"/>
        </authorList>
    </citation>
    <scope>IDENTIFICATION</scope>
</reference>
<dbReference type="PROSITE" id="PS00661">
    <property type="entry name" value="FERM_2"/>
    <property type="match status" value="1"/>
</dbReference>
<dbReference type="PIRSF" id="PIRSF002305">
    <property type="entry name" value="ERM"/>
    <property type="match status" value="1"/>
</dbReference>
<dbReference type="Gene3D" id="2.30.29.30">
    <property type="entry name" value="Pleckstrin-homology domain (PH domain)/Phosphotyrosine-binding domain (PTB)"/>
    <property type="match status" value="1"/>
</dbReference>
<dbReference type="Proteomes" id="UP000694568">
    <property type="component" value="Unplaced"/>
</dbReference>
<accession>A0A8C9ZUT7</accession>
<dbReference type="SMART" id="SM00295">
    <property type="entry name" value="B41"/>
    <property type="match status" value="1"/>
</dbReference>
<feature type="compositionally biased region" description="Polar residues" evidence="4">
    <location>
        <begin position="470"/>
        <end position="479"/>
    </location>
</feature>
<evidence type="ECO:0000313" key="6">
    <source>
        <dbReference type="Ensembl" id="ENSSLUP00000043717.1"/>
    </source>
</evidence>
<feature type="region of interest" description="Disordered" evidence="4">
    <location>
        <begin position="415"/>
        <end position="533"/>
    </location>
</feature>
<dbReference type="InterPro" id="IPR019748">
    <property type="entry name" value="FERM_central"/>
</dbReference>
<dbReference type="PANTHER" id="PTHR23281">
    <property type="entry name" value="MERLIN/MOESIN/EZRIN/RADIXIN"/>
    <property type="match status" value="1"/>
</dbReference>
<dbReference type="InterPro" id="IPR011993">
    <property type="entry name" value="PH-like_dom_sf"/>
</dbReference>
<dbReference type="InterPro" id="IPR029071">
    <property type="entry name" value="Ubiquitin-like_domsf"/>
</dbReference>
<dbReference type="PROSITE" id="PS00660">
    <property type="entry name" value="FERM_1"/>
    <property type="match status" value="1"/>
</dbReference>
<dbReference type="Pfam" id="PF09380">
    <property type="entry name" value="FERM_C"/>
    <property type="match status" value="1"/>
</dbReference>
<dbReference type="SUPFAM" id="SSF50729">
    <property type="entry name" value="PH domain-like"/>
    <property type="match status" value="1"/>
</dbReference>
<dbReference type="InterPro" id="IPR011174">
    <property type="entry name" value="ERM"/>
</dbReference>
<dbReference type="Gene3D" id="1.20.5.450">
    <property type="match status" value="1"/>
</dbReference>
<dbReference type="PROSITE" id="PS50057">
    <property type="entry name" value="FERM_3"/>
    <property type="match status" value="1"/>
</dbReference>
<feature type="domain" description="FERM" evidence="5">
    <location>
        <begin position="12"/>
        <end position="302"/>
    </location>
</feature>
<dbReference type="FunFam" id="3.10.20.90:FF:000013">
    <property type="entry name" value="radixin isoform X1"/>
    <property type="match status" value="1"/>
</dbReference>
<dbReference type="InterPro" id="IPR000299">
    <property type="entry name" value="FERM_domain"/>
</dbReference>
<dbReference type="InterPro" id="IPR041789">
    <property type="entry name" value="ERM_FERM_C"/>
</dbReference>
<dbReference type="InterPro" id="IPR019747">
    <property type="entry name" value="FERM_CS"/>
</dbReference>
<evidence type="ECO:0000256" key="4">
    <source>
        <dbReference type="SAM" id="MobiDB-lite"/>
    </source>
</evidence>
<organism evidence="6 7">
    <name type="scientific">Sander lucioperca</name>
    <name type="common">Pike-perch</name>
    <name type="synonym">Perca lucioperca</name>
    <dbReference type="NCBI Taxonomy" id="283035"/>
    <lineage>
        <taxon>Eukaryota</taxon>
        <taxon>Metazoa</taxon>
        <taxon>Chordata</taxon>
        <taxon>Craniata</taxon>
        <taxon>Vertebrata</taxon>
        <taxon>Euteleostomi</taxon>
        <taxon>Actinopterygii</taxon>
        <taxon>Neopterygii</taxon>
        <taxon>Teleostei</taxon>
        <taxon>Neoteleostei</taxon>
        <taxon>Acanthomorphata</taxon>
        <taxon>Eupercaria</taxon>
        <taxon>Perciformes</taxon>
        <taxon>Percoidei</taxon>
        <taxon>Percidae</taxon>
        <taxon>Luciopercinae</taxon>
        <taxon>Sander</taxon>
    </lineage>
</organism>
<dbReference type="GO" id="GO:0005886">
    <property type="term" value="C:plasma membrane"/>
    <property type="evidence" value="ECO:0007669"/>
    <property type="project" value="UniProtKB-SubCell"/>
</dbReference>
<dbReference type="SUPFAM" id="SSF47031">
    <property type="entry name" value="Second domain of FERM"/>
    <property type="match status" value="1"/>
</dbReference>
<dbReference type="Pfam" id="PF09379">
    <property type="entry name" value="FERM_N"/>
    <property type="match status" value="1"/>
</dbReference>
<dbReference type="CDD" id="cd17187">
    <property type="entry name" value="FERM_F1_ERM"/>
    <property type="match status" value="1"/>
</dbReference>
<dbReference type="FunFam" id="2.30.29.30:FF:000003">
    <property type="entry name" value="Radixin isoform 1"/>
    <property type="match status" value="1"/>
</dbReference>
<dbReference type="FunFam" id="1.20.5.450:FF:000001">
    <property type="entry name" value="radixin isoform X2"/>
    <property type="match status" value="1"/>
</dbReference>
<dbReference type="SUPFAM" id="SSF48678">
    <property type="entry name" value="Moesin tail domain"/>
    <property type="match status" value="1"/>
</dbReference>
<dbReference type="InterPro" id="IPR008954">
    <property type="entry name" value="Moesin_tail_sf"/>
</dbReference>
<reference evidence="6" key="2">
    <citation type="submission" date="2025-09" db="UniProtKB">
        <authorList>
            <consortium name="Ensembl"/>
        </authorList>
    </citation>
    <scope>IDENTIFICATION</scope>
</reference>
<dbReference type="Pfam" id="PF00373">
    <property type="entry name" value="FERM_M"/>
    <property type="match status" value="1"/>
</dbReference>
<keyword evidence="2" id="KW-1003">Cell membrane</keyword>
<dbReference type="InterPro" id="IPR035963">
    <property type="entry name" value="FERM_2"/>
</dbReference>
<sequence>MFQFVLPKFQWINVRVTTMDAELEFSFHSNTTGKQLFDQVARTIGLREIWYFGLQFVDAKGFITWLNSEKKVMAQEVKKETPLQFKLRAKFYPEDVAEELIQEVTRRLFYLQVKEDVLGEEIYCPPETAVLLASYAVQAKYGEQDKSAHQPGYLSSERLLPKRVLEQHKLSKEQWEERILVWHEEHRSMLKEEAMIEYLKIAQDLEMYGVNYFEIKNKKGSDLWLGVDALGLNIYEKEDRLTPKIGFPWSEIRNISFSDKKFTIKPIDKKAPDFVFYAPRLRVNKRILQLCMGNHDLYMRRRKTDTIEVQQMKAQAKEERLQKKMERDQLESEKKKRETMEREKEQMEREKQDLMMKLHQFEETTKRAERDLQEQLDRAMRLEEERRRVEQEAARLEAERMEAIIAKEELARQAEDQLKSQEHLVSPRSKKYSNPFTSSNSTPLKIPAPSSSSSSSDNESDHEHSEENSTYSAELQTQGLGDHRQEEERLTEAEKNERLQKQLKDLSSELAEARDDTKKTQNDLLHAENVRTGRDKYKTLRQIRQGQTKQRIDEFEAL</sequence>
<dbReference type="InterPro" id="IPR014352">
    <property type="entry name" value="FERM/acyl-CoA-bd_prot_sf"/>
</dbReference>
<proteinExistence type="predicted"/>
<keyword evidence="3" id="KW-0472">Membrane</keyword>
<dbReference type="GeneTree" id="ENSGT01020000230354"/>
<dbReference type="GO" id="GO:0003779">
    <property type="term" value="F:actin binding"/>
    <property type="evidence" value="ECO:0007669"/>
    <property type="project" value="InterPro"/>
</dbReference>